<dbReference type="GO" id="GO:0008270">
    <property type="term" value="F:zinc ion binding"/>
    <property type="evidence" value="ECO:0007669"/>
    <property type="project" value="UniProtKB-KW"/>
</dbReference>
<protein>
    <recommendedName>
        <fullName evidence="7">Zinc finger CCHC domain-containing protein 7</fullName>
    </recommendedName>
    <alternativeName>
        <fullName evidence="8">TRAMP-like complex RNA-binding factor ZCCHC7</fullName>
    </alternativeName>
</protein>
<keyword evidence="6" id="KW-0539">Nucleus</keyword>
<evidence type="ECO:0000256" key="1">
    <source>
        <dbReference type="ARBA" id="ARBA00004123"/>
    </source>
</evidence>
<dbReference type="EMBL" id="WNTK01000003">
    <property type="protein sequence ID" value="KAG9486556.1"/>
    <property type="molecule type" value="Genomic_DNA"/>
</dbReference>
<keyword evidence="3" id="KW-0677">Repeat</keyword>
<reference evidence="12" key="1">
    <citation type="thesis" date="2020" institute="ProQuest LLC" country="789 East Eisenhower Parkway, Ann Arbor, MI, USA">
        <title>Comparative Genomics and Chromosome Evolution.</title>
        <authorList>
            <person name="Mudd A.B."/>
        </authorList>
    </citation>
    <scope>NUCLEOTIDE SEQUENCE</scope>
    <source>
        <strain evidence="12">HN-11 Male</strain>
        <tissue evidence="12">Kidney and liver</tissue>
    </source>
</reference>
<dbReference type="SUPFAM" id="SSF57756">
    <property type="entry name" value="Retrovirus zinc finger-like domains"/>
    <property type="match status" value="2"/>
</dbReference>
<feature type="compositionally biased region" description="Basic residues" evidence="10">
    <location>
        <begin position="436"/>
        <end position="445"/>
    </location>
</feature>
<proteinExistence type="predicted"/>
<feature type="compositionally biased region" description="Polar residues" evidence="10">
    <location>
        <begin position="109"/>
        <end position="120"/>
    </location>
</feature>
<dbReference type="PANTHER" id="PTHR46543:SF1">
    <property type="entry name" value="ZINC FINGER CCHC DOMAIN-CONTAINING PROTEIN 7"/>
    <property type="match status" value="1"/>
</dbReference>
<gene>
    <name evidence="12" type="ORF">GDO78_006756</name>
</gene>
<evidence type="ECO:0000256" key="2">
    <source>
        <dbReference type="ARBA" id="ARBA00022723"/>
    </source>
</evidence>
<organism evidence="12 13">
    <name type="scientific">Eleutherodactylus coqui</name>
    <name type="common">Puerto Rican coqui</name>
    <dbReference type="NCBI Taxonomy" id="57060"/>
    <lineage>
        <taxon>Eukaryota</taxon>
        <taxon>Metazoa</taxon>
        <taxon>Chordata</taxon>
        <taxon>Craniata</taxon>
        <taxon>Vertebrata</taxon>
        <taxon>Euteleostomi</taxon>
        <taxon>Amphibia</taxon>
        <taxon>Batrachia</taxon>
        <taxon>Anura</taxon>
        <taxon>Neobatrachia</taxon>
        <taxon>Hyloidea</taxon>
        <taxon>Eleutherodactylidae</taxon>
        <taxon>Eleutherodactylinae</taxon>
        <taxon>Eleutherodactylus</taxon>
        <taxon>Eleutherodactylus</taxon>
    </lineage>
</organism>
<evidence type="ECO:0000256" key="6">
    <source>
        <dbReference type="ARBA" id="ARBA00023242"/>
    </source>
</evidence>
<feature type="region of interest" description="Disordered" evidence="10">
    <location>
        <begin position="108"/>
        <end position="141"/>
    </location>
</feature>
<dbReference type="GO" id="GO:0071037">
    <property type="term" value="P:nuclear polyadenylation-dependent snRNA catabolic process"/>
    <property type="evidence" value="ECO:0007669"/>
    <property type="project" value="TreeGrafter"/>
</dbReference>
<evidence type="ECO:0000313" key="12">
    <source>
        <dbReference type="EMBL" id="KAG9486556.1"/>
    </source>
</evidence>
<keyword evidence="4 9" id="KW-0863">Zinc-finger</keyword>
<dbReference type="InterPro" id="IPR051644">
    <property type="entry name" value="TRAMP_AT-DNA-binding"/>
</dbReference>
<dbReference type="Gene3D" id="4.10.60.10">
    <property type="entry name" value="Zinc finger, CCHC-type"/>
    <property type="match status" value="2"/>
</dbReference>
<dbReference type="GO" id="GO:0003723">
    <property type="term" value="F:RNA binding"/>
    <property type="evidence" value="ECO:0007669"/>
    <property type="project" value="TreeGrafter"/>
</dbReference>
<dbReference type="GO" id="GO:0071031">
    <property type="term" value="P:nuclear mRNA surveillance of mRNA 3'-end processing"/>
    <property type="evidence" value="ECO:0007669"/>
    <property type="project" value="TreeGrafter"/>
</dbReference>
<feature type="region of interest" description="Disordered" evidence="10">
    <location>
        <begin position="1"/>
        <end position="80"/>
    </location>
</feature>
<dbReference type="InterPro" id="IPR036875">
    <property type="entry name" value="Znf_CCHC_sf"/>
</dbReference>
<comment type="caution">
    <text evidence="12">The sequence shown here is derived from an EMBL/GenBank/DDBJ whole genome shotgun (WGS) entry which is preliminary data.</text>
</comment>
<feature type="compositionally biased region" description="Basic and acidic residues" evidence="10">
    <location>
        <begin position="476"/>
        <end position="486"/>
    </location>
</feature>
<keyword evidence="5" id="KW-0862">Zinc</keyword>
<dbReference type="GO" id="GO:0031499">
    <property type="term" value="C:TRAMP complex"/>
    <property type="evidence" value="ECO:0007669"/>
    <property type="project" value="TreeGrafter"/>
</dbReference>
<feature type="domain" description="CCHC-type" evidence="11">
    <location>
        <begin position="249"/>
        <end position="264"/>
    </location>
</feature>
<feature type="compositionally biased region" description="Basic residues" evidence="10">
    <location>
        <begin position="516"/>
        <end position="527"/>
    </location>
</feature>
<feature type="domain" description="CCHC-type" evidence="11">
    <location>
        <begin position="356"/>
        <end position="371"/>
    </location>
</feature>
<dbReference type="GO" id="GO:0071036">
    <property type="term" value="P:nuclear polyadenylation-dependent snoRNA catabolic process"/>
    <property type="evidence" value="ECO:0007669"/>
    <property type="project" value="TreeGrafter"/>
</dbReference>
<evidence type="ECO:0000256" key="4">
    <source>
        <dbReference type="ARBA" id="ARBA00022771"/>
    </source>
</evidence>
<evidence type="ECO:0000256" key="9">
    <source>
        <dbReference type="PROSITE-ProRule" id="PRU00047"/>
    </source>
</evidence>
<evidence type="ECO:0000256" key="8">
    <source>
        <dbReference type="ARBA" id="ARBA00043023"/>
    </source>
</evidence>
<keyword evidence="2" id="KW-0479">Metal-binding</keyword>
<dbReference type="GO" id="GO:0071039">
    <property type="term" value="P:nuclear polyadenylation-dependent CUT catabolic process"/>
    <property type="evidence" value="ECO:0007669"/>
    <property type="project" value="TreeGrafter"/>
</dbReference>
<feature type="region of interest" description="Disordered" evidence="10">
    <location>
        <begin position="500"/>
        <end position="550"/>
    </location>
</feature>
<dbReference type="PROSITE" id="PS50158">
    <property type="entry name" value="ZF_CCHC"/>
    <property type="match status" value="2"/>
</dbReference>
<dbReference type="SMART" id="SM00343">
    <property type="entry name" value="ZnF_C2HC"/>
    <property type="match status" value="5"/>
</dbReference>
<feature type="region of interest" description="Disordered" evidence="10">
    <location>
        <begin position="426"/>
        <end position="445"/>
    </location>
</feature>
<keyword evidence="13" id="KW-1185">Reference proteome</keyword>
<dbReference type="PANTHER" id="PTHR46543">
    <property type="entry name" value="ZINC FINGER CCHC DOMAIN-CONTAINING PROTEIN 7"/>
    <property type="match status" value="1"/>
</dbReference>
<dbReference type="AlphaFoldDB" id="A0A8J6FFU0"/>
<feature type="compositionally biased region" description="Basic and acidic residues" evidence="10">
    <location>
        <begin position="51"/>
        <end position="61"/>
    </location>
</feature>
<comment type="subcellular location">
    <subcellularLocation>
        <location evidence="1">Nucleus</location>
    </subcellularLocation>
</comment>
<accession>A0A8J6FFU0</accession>
<evidence type="ECO:0000256" key="7">
    <source>
        <dbReference type="ARBA" id="ARBA00041190"/>
    </source>
</evidence>
<dbReference type="GO" id="GO:0071035">
    <property type="term" value="P:nuclear polyadenylation-dependent rRNA catabolic process"/>
    <property type="evidence" value="ECO:0007669"/>
    <property type="project" value="TreeGrafter"/>
</dbReference>
<dbReference type="OrthoDB" id="7608935at2759"/>
<evidence type="ECO:0000259" key="11">
    <source>
        <dbReference type="PROSITE" id="PS50158"/>
    </source>
</evidence>
<evidence type="ECO:0000256" key="3">
    <source>
        <dbReference type="ARBA" id="ARBA00022737"/>
    </source>
</evidence>
<sequence>MFHDEDELAAYEDELYREESSSDDGPDSEVEAYLYSQLHYSQNPSEDNIEDPMKEDNKKTNGPDNKSVIVISDSDDVRASDSSAVMILSDSLEEDSVYRSKLKSKVLSAVQQPELQSTPKASLLGKKSSKLQGPKSARSGKSYKDGIVQEVLVIRGSSDDEDVEDHEEVLLSSDSDQSDVENWMLLGRTKEDGDASIQLNLQGHRSPSEDTGGVEWSVIERDSEAPLTRYTPLRPLSNRYYTEDKNVICRNCNFRGHLSKSCPQPKKLPACCLCGTRGHLQYSCPDRYCSNCFIPGHFHKDCTERPYWLKKCHRCCMIGHYADACPDVWRQYHLTVVPGPMKTSNSSSNPKQIVYCCNCGRKGHCGYECKQKRMCNTIYPGCELVSAYDQSRDIRERNNRAKRRLRDLQEAGLVTFETEETYIQDTVDDTTPPEKLRKRNKRHGKKLKKLEDMYSSKKFKKEKKKMFLQQEEAEEYFPRGRTEKPQKARKAHVKKKAQHILFTDFSNNERSDDQLHKHKKRRKRMRQRSSAADESLFLIKQKRKKSKTGK</sequence>
<feature type="compositionally biased region" description="Acidic residues" evidence="10">
    <location>
        <begin position="1"/>
        <end position="30"/>
    </location>
</feature>
<evidence type="ECO:0000256" key="10">
    <source>
        <dbReference type="SAM" id="MobiDB-lite"/>
    </source>
</evidence>
<evidence type="ECO:0000256" key="5">
    <source>
        <dbReference type="ARBA" id="ARBA00022833"/>
    </source>
</evidence>
<evidence type="ECO:0000313" key="13">
    <source>
        <dbReference type="Proteomes" id="UP000770717"/>
    </source>
</evidence>
<feature type="region of interest" description="Disordered" evidence="10">
    <location>
        <begin position="476"/>
        <end position="495"/>
    </location>
</feature>
<dbReference type="Proteomes" id="UP000770717">
    <property type="component" value="Unassembled WGS sequence"/>
</dbReference>
<dbReference type="GO" id="GO:0071038">
    <property type="term" value="P:TRAMP-dependent tRNA surveillance pathway"/>
    <property type="evidence" value="ECO:0007669"/>
    <property type="project" value="TreeGrafter"/>
</dbReference>
<dbReference type="InterPro" id="IPR001878">
    <property type="entry name" value="Znf_CCHC"/>
</dbReference>
<name>A0A8J6FFU0_ELECQ</name>
<feature type="compositionally biased region" description="Basic residues" evidence="10">
    <location>
        <begin position="540"/>
        <end position="550"/>
    </location>
</feature>